<proteinExistence type="inferred from homology"/>
<dbReference type="SUPFAM" id="SSF51011">
    <property type="entry name" value="Glycosyl hydrolase domain"/>
    <property type="match status" value="1"/>
</dbReference>
<dbReference type="CDD" id="cd11322">
    <property type="entry name" value="AmyAc_Glg_BE"/>
    <property type="match status" value="1"/>
</dbReference>
<accession>A0A075P066</accession>
<dbReference type="SUPFAM" id="SSF81296">
    <property type="entry name" value="E set domains"/>
    <property type="match status" value="2"/>
</dbReference>
<dbReference type="SUPFAM" id="SSF51445">
    <property type="entry name" value="(Trans)glycosidases"/>
    <property type="match status" value="1"/>
</dbReference>
<dbReference type="Gene3D" id="2.60.40.1180">
    <property type="entry name" value="Golgi alpha-mannosidase II"/>
    <property type="match status" value="1"/>
</dbReference>
<dbReference type="InterPro" id="IPR014756">
    <property type="entry name" value="Ig_E-set"/>
</dbReference>
<dbReference type="InterPro" id="IPR013780">
    <property type="entry name" value="Glyco_hydro_b"/>
</dbReference>
<dbReference type="Gene3D" id="2.60.40.10">
    <property type="entry name" value="Immunoglobulins"/>
    <property type="match status" value="2"/>
</dbReference>
<dbReference type="CDD" id="cd02855">
    <property type="entry name" value="E_set_GBE_prok_N"/>
    <property type="match status" value="1"/>
</dbReference>
<dbReference type="InterPro" id="IPR044143">
    <property type="entry name" value="GlgB_N_E_set_prok"/>
</dbReference>
<gene>
    <name evidence="10" type="primary">glgB</name>
    <name evidence="13" type="ORF">EP13_11460</name>
</gene>
<comment type="subunit">
    <text evidence="10">Monomer.</text>
</comment>
<sequence>MQISQQLSHAACSQPFSHLGPIHNKDSLIIRVWRPDAKSITLTWPSAASINDVVLTLNTKTGVFEGEAPTIAEKYVYTVVVSVSAVGQRGNDQGDANLGVNTYRYIDPYQFQEQAYHAVHYIDAAPENLYHQAGAQLVCTDKENMSATRFCVYAPNATAVSVIGDFNQWDGRLHPMQKTSLGFWVLIIPAVGEGERYKYQIKDAQGFELPHKADPVGFSAEQYPSHASKIFDHSRYTWQDSEWMAARNADKYHQPMSIYEVHLGSWKKPENNSEQRYLTYKELGEQLIPYVKDMGYTHIELLPVSEFPFDGSWGYQPVGMFSPTSRFGDPDDFKQFVDRCHQAGVGVIIDWVPAHFPEDGHGLARFDGSHVYEYEDPRKGWHPDWNSCIYDFGKQTVRQFLVANALFWLDKFHIDGLRVDAVASMLYLDYSRNEGEWIPNVDGGNENYEAISLLRWMNEEVYKHYPDAMTIAEESTSFPKVSRPVFDGGLGFGFKWNMGWMHDSLHYISKDPAYRHYHHGDITFSMVYAFDENFVLPISHDEVVHGKGSLIGKMPGDEWQQAANLRCYAGFMYGHPGKKLSFMGNEIGQSREWNHDSGLDWHLLQYEKHKGIQALYKALNRLYASTPALHELDHEHQGFQWIDHGNAEQSIVSFVRYSKDKQQQVYVVSNFTPVPRTHFRLGVKQNSRLRLALNTDSQLFWGSDYATIEHVSSEPVAWNDCKESVEITLPPLATLFYVTE</sequence>
<feature type="active site" description="Nucleophile" evidence="10 11">
    <location>
        <position position="420"/>
    </location>
</feature>
<evidence type="ECO:0000256" key="3">
    <source>
        <dbReference type="ARBA" id="ARBA00004964"/>
    </source>
</evidence>
<dbReference type="InterPro" id="IPR006407">
    <property type="entry name" value="GlgB"/>
</dbReference>
<dbReference type="RefSeq" id="WP_044057357.1">
    <property type="nucleotide sequence ID" value="NZ_CBCSKJ010000003.1"/>
</dbReference>
<reference evidence="13 14" key="1">
    <citation type="submission" date="2014-06" db="EMBL/GenBank/DDBJ databases">
        <title>Genomes of Alteromonas australica, a world apart.</title>
        <authorList>
            <person name="Gonzaga A."/>
            <person name="Lopez-Perez M."/>
            <person name="Rodriguez-Valera F."/>
        </authorList>
    </citation>
    <scope>NUCLEOTIDE SEQUENCE [LARGE SCALE GENOMIC DNA]</scope>
    <source>
        <strain evidence="13 14">H 17</strain>
    </source>
</reference>
<dbReference type="EC" id="2.4.1.18" evidence="10"/>
<dbReference type="PANTHER" id="PTHR43651:SF3">
    <property type="entry name" value="1,4-ALPHA-GLUCAN-BRANCHING ENZYME"/>
    <property type="match status" value="1"/>
</dbReference>
<dbReference type="GO" id="GO:0004553">
    <property type="term" value="F:hydrolase activity, hydrolyzing O-glycosyl compounds"/>
    <property type="evidence" value="ECO:0007669"/>
    <property type="project" value="InterPro"/>
</dbReference>
<dbReference type="HAMAP" id="MF_00685">
    <property type="entry name" value="GlgB"/>
    <property type="match status" value="1"/>
</dbReference>
<dbReference type="KEGG" id="aal:EP13_11460"/>
<dbReference type="AlphaFoldDB" id="A0A075P066"/>
<dbReference type="Pfam" id="PF22019">
    <property type="entry name" value="GlgB_N"/>
    <property type="match status" value="1"/>
</dbReference>
<dbReference type="InterPro" id="IPR017853">
    <property type="entry name" value="GH"/>
</dbReference>
<protein>
    <recommendedName>
        <fullName evidence="10">1,4-alpha-glucan branching enzyme GlgB</fullName>
        <ecNumber evidence="10">2.4.1.18</ecNumber>
    </recommendedName>
    <alternativeName>
        <fullName evidence="10">1,4-alpha-D-glucan:1,4-alpha-D-glucan 6-glucosyl-transferase</fullName>
    </alternativeName>
    <alternativeName>
        <fullName evidence="10">Alpha-(1-&gt;4)-glucan branching enzyme</fullName>
    </alternativeName>
    <alternativeName>
        <fullName evidence="10">Glycogen branching enzyme</fullName>
        <shortName evidence="10">BE</shortName>
    </alternativeName>
</protein>
<evidence type="ECO:0000313" key="14">
    <source>
        <dbReference type="Proteomes" id="UP000056090"/>
    </source>
</evidence>
<dbReference type="InterPro" id="IPR013783">
    <property type="entry name" value="Ig-like_fold"/>
</dbReference>
<dbReference type="SMART" id="SM00642">
    <property type="entry name" value="Aamy"/>
    <property type="match status" value="1"/>
</dbReference>
<keyword evidence="5 10" id="KW-0321">Glycogen metabolism</keyword>
<evidence type="ECO:0000313" key="13">
    <source>
        <dbReference type="EMBL" id="AIF99251.1"/>
    </source>
</evidence>
<name>A0A075P066_9ALTE</name>
<dbReference type="InterPro" id="IPR004193">
    <property type="entry name" value="Glyco_hydro_13_N"/>
</dbReference>
<dbReference type="GO" id="GO:0005829">
    <property type="term" value="C:cytosol"/>
    <property type="evidence" value="ECO:0007669"/>
    <property type="project" value="TreeGrafter"/>
</dbReference>
<dbReference type="FunFam" id="2.60.40.1180:FF:000002">
    <property type="entry name" value="1,4-alpha-glucan branching enzyme GlgB"/>
    <property type="match status" value="1"/>
</dbReference>
<dbReference type="GO" id="GO:0043169">
    <property type="term" value="F:cation binding"/>
    <property type="evidence" value="ECO:0007669"/>
    <property type="project" value="InterPro"/>
</dbReference>
<keyword evidence="14" id="KW-1185">Reference proteome</keyword>
<keyword evidence="8 10" id="KW-0320">Glycogen biosynthesis</keyword>
<evidence type="ECO:0000256" key="11">
    <source>
        <dbReference type="PIRSR" id="PIRSR000463-1"/>
    </source>
</evidence>
<dbReference type="NCBIfam" id="TIGR01515">
    <property type="entry name" value="branching_enzym"/>
    <property type="match status" value="1"/>
</dbReference>
<feature type="domain" description="Glycosyl hydrolase family 13 catalytic" evidence="12">
    <location>
        <begin position="260"/>
        <end position="630"/>
    </location>
</feature>
<dbReference type="InterPro" id="IPR037439">
    <property type="entry name" value="Branching_enzy"/>
</dbReference>
<dbReference type="PIRSF" id="PIRSF000463">
    <property type="entry name" value="GlgB"/>
    <property type="match status" value="1"/>
</dbReference>
<evidence type="ECO:0000256" key="8">
    <source>
        <dbReference type="ARBA" id="ARBA00023056"/>
    </source>
</evidence>
<organism evidence="13 14">
    <name type="scientific">Alteromonas australica</name>
    <dbReference type="NCBI Taxonomy" id="589873"/>
    <lineage>
        <taxon>Bacteria</taxon>
        <taxon>Pseudomonadati</taxon>
        <taxon>Pseudomonadota</taxon>
        <taxon>Gammaproteobacteria</taxon>
        <taxon>Alteromonadales</taxon>
        <taxon>Alteromonadaceae</taxon>
        <taxon>Alteromonas/Salinimonas group</taxon>
        <taxon>Alteromonas</taxon>
    </lineage>
</organism>
<comment type="function">
    <text evidence="2 10">Catalyzes the formation of the alpha-1,6-glucosidic linkages in glycogen by scission of a 1,4-alpha-linked oligosaccharide from growing alpha-1,4-glucan chains and the subsequent attachment of the oligosaccharide to the alpha-1,6 position.</text>
</comment>
<keyword evidence="6 10" id="KW-0328">Glycosyltransferase</keyword>
<dbReference type="UniPathway" id="UPA00164"/>
<evidence type="ECO:0000256" key="1">
    <source>
        <dbReference type="ARBA" id="ARBA00000826"/>
    </source>
</evidence>
<dbReference type="EMBL" id="CP008849">
    <property type="protein sequence ID" value="AIF99251.1"/>
    <property type="molecule type" value="Genomic_DNA"/>
</dbReference>
<evidence type="ECO:0000256" key="5">
    <source>
        <dbReference type="ARBA" id="ARBA00022600"/>
    </source>
</evidence>
<evidence type="ECO:0000256" key="10">
    <source>
        <dbReference type="HAMAP-Rule" id="MF_00685"/>
    </source>
</evidence>
<dbReference type="InterPro" id="IPR006047">
    <property type="entry name" value="GH13_cat_dom"/>
</dbReference>
<dbReference type="NCBIfam" id="NF003811">
    <property type="entry name" value="PRK05402.1"/>
    <property type="match status" value="1"/>
</dbReference>
<dbReference type="GeneID" id="78255519"/>
<dbReference type="InterPro" id="IPR006048">
    <property type="entry name" value="A-amylase/branching_C"/>
</dbReference>
<evidence type="ECO:0000259" key="12">
    <source>
        <dbReference type="SMART" id="SM00642"/>
    </source>
</evidence>
<dbReference type="eggNOG" id="COG0296">
    <property type="taxonomic scope" value="Bacteria"/>
</dbReference>
<evidence type="ECO:0000256" key="2">
    <source>
        <dbReference type="ARBA" id="ARBA00002953"/>
    </source>
</evidence>
<evidence type="ECO:0000256" key="9">
    <source>
        <dbReference type="ARBA" id="ARBA00023277"/>
    </source>
</evidence>
<comment type="similarity">
    <text evidence="4 10">Belongs to the glycosyl hydrolase 13 family. GlgB subfamily.</text>
</comment>
<dbReference type="PANTHER" id="PTHR43651">
    <property type="entry name" value="1,4-ALPHA-GLUCAN-BRANCHING ENZYME"/>
    <property type="match status" value="1"/>
</dbReference>
<evidence type="ECO:0000256" key="6">
    <source>
        <dbReference type="ARBA" id="ARBA00022676"/>
    </source>
</evidence>
<keyword evidence="9 10" id="KW-0119">Carbohydrate metabolism</keyword>
<evidence type="ECO:0000256" key="7">
    <source>
        <dbReference type="ARBA" id="ARBA00022679"/>
    </source>
</evidence>
<dbReference type="GO" id="GO:0005978">
    <property type="term" value="P:glycogen biosynthetic process"/>
    <property type="evidence" value="ECO:0007669"/>
    <property type="project" value="UniProtKB-UniRule"/>
</dbReference>
<keyword evidence="7 10" id="KW-0808">Transferase</keyword>
<comment type="catalytic activity">
    <reaction evidence="1 10">
        <text>Transfers a segment of a (1-&gt;4)-alpha-D-glucan chain to a primary hydroxy group in a similar glucan chain.</text>
        <dbReference type="EC" id="2.4.1.18"/>
    </reaction>
</comment>
<dbReference type="Gene3D" id="3.20.20.80">
    <property type="entry name" value="Glycosidases"/>
    <property type="match status" value="1"/>
</dbReference>
<dbReference type="Pfam" id="PF02922">
    <property type="entry name" value="CBM_48"/>
    <property type="match status" value="1"/>
</dbReference>
<dbReference type="GO" id="GO:0003844">
    <property type="term" value="F:1,4-alpha-glucan branching enzyme activity"/>
    <property type="evidence" value="ECO:0007669"/>
    <property type="project" value="UniProtKB-UniRule"/>
</dbReference>
<comment type="pathway">
    <text evidence="3 10">Glycan biosynthesis; glycogen biosynthesis.</text>
</comment>
<dbReference type="Proteomes" id="UP000056090">
    <property type="component" value="Chromosome"/>
</dbReference>
<dbReference type="Pfam" id="PF00128">
    <property type="entry name" value="Alpha-amylase"/>
    <property type="match status" value="1"/>
</dbReference>
<dbReference type="NCBIfam" id="NF008967">
    <property type="entry name" value="PRK12313.1"/>
    <property type="match status" value="1"/>
</dbReference>
<evidence type="ECO:0000256" key="4">
    <source>
        <dbReference type="ARBA" id="ARBA00009000"/>
    </source>
</evidence>
<dbReference type="Pfam" id="PF02806">
    <property type="entry name" value="Alpha-amylase_C"/>
    <property type="match status" value="1"/>
</dbReference>
<dbReference type="InterPro" id="IPR054169">
    <property type="entry name" value="GlgB_N"/>
</dbReference>
<feature type="active site" description="Proton donor" evidence="10 11">
    <location>
        <position position="473"/>
    </location>
</feature>
<dbReference type="FunFam" id="3.20.20.80:FF:000003">
    <property type="entry name" value="1,4-alpha-glucan branching enzyme GlgB"/>
    <property type="match status" value="1"/>
</dbReference>